<dbReference type="Proteomes" id="UP001396898">
    <property type="component" value="Unassembled WGS sequence"/>
</dbReference>
<accession>A0ABR1RHT9</accession>
<feature type="signal peptide" evidence="2">
    <location>
        <begin position="1"/>
        <end position="18"/>
    </location>
</feature>
<keyword evidence="2" id="KW-0732">Signal</keyword>
<name>A0ABR1RHT9_9PEZI</name>
<protein>
    <recommendedName>
        <fullName evidence="5">Secreted protein</fullName>
    </recommendedName>
</protein>
<comment type="caution">
    <text evidence="3">The sequence shown here is derived from an EMBL/GenBank/DDBJ whole genome shotgun (WGS) entry which is preliminary data.</text>
</comment>
<evidence type="ECO:0000313" key="4">
    <source>
        <dbReference type="Proteomes" id="UP001396898"/>
    </source>
</evidence>
<feature type="chain" id="PRO_5046264750" description="Secreted protein" evidence="2">
    <location>
        <begin position="19"/>
        <end position="416"/>
    </location>
</feature>
<proteinExistence type="predicted"/>
<evidence type="ECO:0008006" key="5">
    <source>
        <dbReference type="Google" id="ProtNLM"/>
    </source>
</evidence>
<evidence type="ECO:0000256" key="2">
    <source>
        <dbReference type="SAM" id="SignalP"/>
    </source>
</evidence>
<keyword evidence="4" id="KW-1185">Reference proteome</keyword>
<feature type="transmembrane region" description="Helical" evidence="1">
    <location>
        <begin position="63"/>
        <end position="87"/>
    </location>
</feature>
<gene>
    <name evidence="3" type="ORF">PG991_010227</name>
</gene>
<evidence type="ECO:0000256" key="1">
    <source>
        <dbReference type="SAM" id="Phobius"/>
    </source>
</evidence>
<dbReference type="EMBL" id="JAQQWI010000015">
    <property type="protein sequence ID" value="KAK8012852.1"/>
    <property type="molecule type" value="Genomic_DNA"/>
</dbReference>
<keyword evidence="1" id="KW-0472">Membrane</keyword>
<organism evidence="3 4">
    <name type="scientific">Apiospora marii</name>
    <dbReference type="NCBI Taxonomy" id="335849"/>
    <lineage>
        <taxon>Eukaryota</taxon>
        <taxon>Fungi</taxon>
        <taxon>Dikarya</taxon>
        <taxon>Ascomycota</taxon>
        <taxon>Pezizomycotina</taxon>
        <taxon>Sordariomycetes</taxon>
        <taxon>Xylariomycetidae</taxon>
        <taxon>Amphisphaeriales</taxon>
        <taxon>Apiosporaceae</taxon>
        <taxon>Apiospora</taxon>
    </lineage>
</organism>
<keyword evidence="1" id="KW-1133">Transmembrane helix</keyword>
<reference evidence="3 4" key="1">
    <citation type="submission" date="2023-01" db="EMBL/GenBank/DDBJ databases">
        <title>Analysis of 21 Apiospora genomes using comparative genomics revels a genus with tremendous synthesis potential of carbohydrate active enzymes and secondary metabolites.</title>
        <authorList>
            <person name="Sorensen T."/>
        </authorList>
    </citation>
    <scope>NUCLEOTIDE SEQUENCE [LARGE SCALE GENOMIC DNA]</scope>
    <source>
        <strain evidence="3 4">CBS 20057</strain>
    </source>
</reference>
<keyword evidence="1" id="KW-0812">Transmembrane</keyword>
<evidence type="ECO:0000313" key="3">
    <source>
        <dbReference type="EMBL" id="KAK8012852.1"/>
    </source>
</evidence>
<sequence>MVILLVLLTFVVISRTAAVSVEGFVEDDMVNVVEIGGCVGQERLRGTLDFPGPDVLVIEPLRLLAIVVVFIVFIMVDVLGLAIPVVIAHVLQDFNDATDLVDGAQRRFIIIVVIIPVREFVVTKVRGVCRHFHIFVFVEELPLVVIWCRRGRIGLCGVSPVPHALLVLRLVFDTIEADEDVLSADTLDILESPEEIDIQRTIEVRFTISRCVELPFELAIPGIEVGGSWAVLIWPVSQLSEVVAEASLRQQNNGSPGLLQGRQPVLALHGLGEELARRVEPLYNPPEAVDVADESLASLLVGMGSQIDVVGRDMWVDLDAQSVHDADELQVLIRAGTLLGERRRARHEDVGMANYSRLMNTGDHAVGHGQTRWWLNELAIRESHQAVQQGPAWAVRLEQQEELREWSQEPPGWQEP</sequence>